<dbReference type="InterPro" id="IPR007321">
    <property type="entry name" value="Transposase_28"/>
</dbReference>
<dbReference type="Pfam" id="PF04195">
    <property type="entry name" value="Transposase_28"/>
    <property type="match status" value="1"/>
</dbReference>
<protein>
    <recommendedName>
        <fullName evidence="2">Transposase (putative) gypsy type domain-containing protein</fullName>
    </recommendedName>
</protein>
<dbReference type="OrthoDB" id="1436751at2759"/>
<reference evidence="3" key="1">
    <citation type="submission" date="2018-05" db="EMBL/GenBank/DDBJ databases">
        <title>Draft genome of Mucuna pruriens seed.</title>
        <authorList>
            <person name="Nnadi N.E."/>
            <person name="Vos R."/>
            <person name="Hasami M.H."/>
            <person name="Devisetty U.K."/>
            <person name="Aguiy J.C."/>
        </authorList>
    </citation>
    <scope>NUCLEOTIDE SEQUENCE [LARGE SCALE GENOMIC DNA]</scope>
    <source>
        <strain evidence="3">JCA_2017</strain>
    </source>
</reference>
<organism evidence="3 4">
    <name type="scientific">Mucuna pruriens</name>
    <name type="common">Velvet bean</name>
    <name type="synonym">Dolichos pruriens</name>
    <dbReference type="NCBI Taxonomy" id="157652"/>
    <lineage>
        <taxon>Eukaryota</taxon>
        <taxon>Viridiplantae</taxon>
        <taxon>Streptophyta</taxon>
        <taxon>Embryophyta</taxon>
        <taxon>Tracheophyta</taxon>
        <taxon>Spermatophyta</taxon>
        <taxon>Magnoliopsida</taxon>
        <taxon>eudicotyledons</taxon>
        <taxon>Gunneridae</taxon>
        <taxon>Pentapetalae</taxon>
        <taxon>rosids</taxon>
        <taxon>fabids</taxon>
        <taxon>Fabales</taxon>
        <taxon>Fabaceae</taxon>
        <taxon>Papilionoideae</taxon>
        <taxon>50 kb inversion clade</taxon>
        <taxon>NPAAA clade</taxon>
        <taxon>indigoferoid/millettioid clade</taxon>
        <taxon>Phaseoleae</taxon>
        <taxon>Mucuna</taxon>
    </lineage>
</organism>
<feature type="domain" description="Transposase (putative) gypsy type" evidence="2">
    <location>
        <begin position="215"/>
        <end position="274"/>
    </location>
</feature>
<feature type="region of interest" description="Disordered" evidence="1">
    <location>
        <begin position="447"/>
        <end position="482"/>
    </location>
</feature>
<comment type="caution">
    <text evidence="3">The sequence shown here is derived from an EMBL/GenBank/DDBJ whole genome shotgun (WGS) entry which is preliminary data.</text>
</comment>
<feature type="non-terminal residue" evidence="3">
    <location>
        <position position="1"/>
    </location>
</feature>
<dbReference type="EMBL" id="QJKJ01015251">
    <property type="protein sequence ID" value="RDX62833.1"/>
    <property type="molecule type" value="Genomic_DNA"/>
</dbReference>
<evidence type="ECO:0000259" key="2">
    <source>
        <dbReference type="Pfam" id="PF04195"/>
    </source>
</evidence>
<gene>
    <name evidence="3" type="ORF">CR513_58795</name>
</gene>
<keyword evidence="4" id="KW-1185">Reference proteome</keyword>
<feature type="region of interest" description="Disordered" evidence="1">
    <location>
        <begin position="403"/>
        <end position="433"/>
    </location>
</feature>
<dbReference type="Proteomes" id="UP000257109">
    <property type="component" value="Unassembled WGS sequence"/>
</dbReference>
<dbReference type="STRING" id="157652.A0A371E9Y2"/>
<evidence type="ECO:0000313" key="3">
    <source>
        <dbReference type="EMBL" id="RDX62833.1"/>
    </source>
</evidence>
<evidence type="ECO:0000256" key="1">
    <source>
        <dbReference type="SAM" id="MobiDB-lite"/>
    </source>
</evidence>
<accession>A0A371E9Y2</accession>
<feature type="compositionally biased region" description="Basic and acidic residues" evidence="1">
    <location>
        <begin position="422"/>
        <end position="433"/>
    </location>
</feature>
<proteinExistence type="predicted"/>
<name>A0A371E9Y2_MUCPR</name>
<feature type="compositionally biased region" description="Low complexity" evidence="1">
    <location>
        <begin position="411"/>
        <end position="421"/>
    </location>
</feature>
<dbReference type="AlphaFoldDB" id="A0A371E9Y2"/>
<evidence type="ECO:0000313" key="4">
    <source>
        <dbReference type="Proteomes" id="UP000257109"/>
    </source>
</evidence>
<dbReference type="PANTHER" id="PTHR31099">
    <property type="entry name" value="OS06G0165300 PROTEIN"/>
    <property type="match status" value="1"/>
</dbReference>
<dbReference type="PANTHER" id="PTHR31099:SF28">
    <property type="entry name" value="F5J5.12"/>
    <property type="match status" value="1"/>
</dbReference>
<sequence length="482" mass="52700">MGRDYLDQSLLFFFCGLHYLNFLRQLKGFTWRDVPRHPSDQPLRFLGHIDEGRRNDYAALEKGTPLVSLRGLLRLSLDFSSRAFAFLASSSTFASFATMSGTSSSENCFSSSSSSSSSGEALEAMLVAVAEGISSQAPVPSALEVATFAWVHKDVLENQSKMTHSEVGSLVEEGKWVRGSHAGLLKVVRYGKRERVCHATKEGEEPFIYMYETTLLDLGVTLPFDFFEADVLRGLGIAPSQLHPNGWAAIQAFKVVCLALGMLSSALVFLSHYTTRVGQSVGWVSLMPLPNTGLFTSYTASYKGFKSRFVKIQALETSHFCIDSRPLPLYWREPSKFKGLVRSQLHLEAKVDLQILDSLPRGMNCRDIVSWISTNNATLCLKNMLKKQGVDMAELIKKARLTNDARSSGRKASGAETAATAAEKKSVASLAEKDSVPVVEKLTTLVVSDKEAGKRKANSTTAEEAATKKGKATAPPPPPLPT</sequence>